<dbReference type="AlphaFoldDB" id="A0A1Y2CJ06"/>
<gene>
    <name evidence="6" type="ORF">BCR33DRAFT_678434</name>
</gene>
<organism evidence="6 7">
    <name type="scientific">Rhizoclosmatium globosum</name>
    <dbReference type="NCBI Taxonomy" id="329046"/>
    <lineage>
        <taxon>Eukaryota</taxon>
        <taxon>Fungi</taxon>
        <taxon>Fungi incertae sedis</taxon>
        <taxon>Chytridiomycota</taxon>
        <taxon>Chytridiomycota incertae sedis</taxon>
        <taxon>Chytridiomycetes</taxon>
        <taxon>Chytridiales</taxon>
        <taxon>Chytriomycetaceae</taxon>
        <taxon>Rhizoclosmatium</taxon>
    </lineage>
</organism>
<proteinExistence type="inferred from homology"/>
<keyword evidence="7" id="KW-1185">Reference proteome</keyword>
<feature type="non-terminal residue" evidence="6">
    <location>
        <position position="323"/>
    </location>
</feature>
<dbReference type="SUPFAM" id="SSF51182">
    <property type="entry name" value="RmlC-like cupins"/>
    <property type="match status" value="1"/>
</dbReference>
<keyword evidence="2" id="KW-0479">Metal-binding</keyword>
<feature type="domain" description="Pirin N-terminal" evidence="4">
    <location>
        <begin position="48"/>
        <end position="153"/>
    </location>
</feature>
<evidence type="ECO:0000313" key="6">
    <source>
        <dbReference type="EMBL" id="ORY47028.1"/>
    </source>
</evidence>
<dbReference type="PIRSF" id="PIRSF006232">
    <property type="entry name" value="Pirin"/>
    <property type="match status" value="1"/>
</dbReference>
<dbReference type="Gene3D" id="2.60.120.10">
    <property type="entry name" value="Jelly Rolls"/>
    <property type="match status" value="2"/>
</dbReference>
<name>A0A1Y2CJ06_9FUNG</name>
<protein>
    <submittedName>
        <fullName evidence="6">Pirin domain protein</fullName>
    </submittedName>
</protein>
<evidence type="ECO:0000313" key="7">
    <source>
        <dbReference type="Proteomes" id="UP000193642"/>
    </source>
</evidence>
<dbReference type="STRING" id="329046.A0A1Y2CJ06"/>
<dbReference type="OrthoDB" id="198735at2759"/>
<evidence type="ECO:0000259" key="4">
    <source>
        <dbReference type="Pfam" id="PF02678"/>
    </source>
</evidence>
<evidence type="ECO:0000259" key="5">
    <source>
        <dbReference type="Pfam" id="PF05726"/>
    </source>
</evidence>
<evidence type="ECO:0000256" key="3">
    <source>
        <dbReference type="RuleBase" id="RU003457"/>
    </source>
</evidence>
<dbReference type="InterPro" id="IPR011051">
    <property type="entry name" value="RmlC_Cupin_sf"/>
</dbReference>
<feature type="domain" description="Pirin C-terminal" evidence="5">
    <location>
        <begin position="217"/>
        <end position="319"/>
    </location>
</feature>
<dbReference type="InterPro" id="IPR003829">
    <property type="entry name" value="Pirin_N_dom"/>
</dbReference>
<feature type="binding site" evidence="2">
    <location>
        <position position="87"/>
    </location>
    <ligand>
        <name>Fe cation</name>
        <dbReference type="ChEBI" id="CHEBI:24875"/>
    </ligand>
</feature>
<evidence type="ECO:0000256" key="2">
    <source>
        <dbReference type="PIRSR" id="PIRSR006232-1"/>
    </source>
</evidence>
<comment type="cofactor">
    <cofactor evidence="2">
        <name>Fe cation</name>
        <dbReference type="ChEBI" id="CHEBI:24875"/>
    </cofactor>
    <text evidence="2">Binds 1 Fe cation per subunit.</text>
</comment>
<feature type="binding site" evidence="2">
    <location>
        <position position="131"/>
    </location>
    <ligand>
        <name>Fe cation</name>
        <dbReference type="ChEBI" id="CHEBI:24875"/>
    </ligand>
</feature>
<feature type="binding site" evidence="2">
    <location>
        <position position="133"/>
    </location>
    <ligand>
        <name>Fe cation</name>
        <dbReference type="ChEBI" id="CHEBI:24875"/>
    </ligand>
</feature>
<feature type="binding site" evidence="2">
    <location>
        <position position="89"/>
    </location>
    <ligand>
        <name>Fe cation</name>
        <dbReference type="ChEBI" id="CHEBI:24875"/>
    </ligand>
</feature>
<reference evidence="6 7" key="1">
    <citation type="submission" date="2016-07" db="EMBL/GenBank/DDBJ databases">
        <title>Pervasive Adenine N6-methylation of Active Genes in Fungi.</title>
        <authorList>
            <consortium name="DOE Joint Genome Institute"/>
            <person name="Mondo S.J."/>
            <person name="Dannebaum R.O."/>
            <person name="Kuo R.C."/>
            <person name="Labutti K."/>
            <person name="Haridas S."/>
            <person name="Kuo A."/>
            <person name="Salamov A."/>
            <person name="Ahrendt S.R."/>
            <person name="Lipzen A."/>
            <person name="Sullivan W."/>
            <person name="Andreopoulos W.B."/>
            <person name="Clum A."/>
            <person name="Lindquist E."/>
            <person name="Daum C."/>
            <person name="Ramamoorthy G.K."/>
            <person name="Gryganskyi A."/>
            <person name="Culley D."/>
            <person name="Magnuson J.K."/>
            <person name="James T.Y."/>
            <person name="O'Malley M.A."/>
            <person name="Stajich J.E."/>
            <person name="Spatafora J.W."/>
            <person name="Visel A."/>
            <person name="Grigoriev I.V."/>
        </authorList>
    </citation>
    <scope>NUCLEOTIDE SEQUENCE [LARGE SCALE GENOMIC DNA]</scope>
    <source>
        <strain evidence="6 7">JEL800</strain>
    </source>
</reference>
<dbReference type="Pfam" id="PF05726">
    <property type="entry name" value="Pirin_C"/>
    <property type="match status" value="1"/>
</dbReference>
<evidence type="ECO:0000256" key="1">
    <source>
        <dbReference type="ARBA" id="ARBA00008416"/>
    </source>
</evidence>
<dbReference type="Pfam" id="PF02678">
    <property type="entry name" value="Pirin"/>
    <property type="match status" value="1"/>
</dbReference>
<dbReference type="PANTHER" id="PTHR13903">
    <property type="entry name" value="PIRIN-RELATED"/>
    <property type="match status" value="1"/>
</dbReference>
<comment type="similarity">
    <text evidence="1 3">Belongs to the pirin family.</text>
</comment>
<comment type="caution">
    <text evidence="6">The sequence shown here is derived from an EMBL/GenBank/DDBJ whole genome shotgun (WGS) entry which is preliminary data.</text>
</comment>
<dbReference type="GO" id="GO:0046872">
    <property type="term" value="F:metal ion binding"/>
    <property type="evidence" value="ECO:0007669"/>
    <property type="project" value="UniProtKB-KW"/>
</dbReference>
<sequence>MFNFTFNKPSTTFPMPVGEKKTQTLENTTSRPIDSIIKSGVFTEGGGFQVKRPFPTRTMMQFDPFLMLDHLGPKHYGPYEFPGAPTHPHRGFETVSYIISGENVHHDSSGHTGVMKPGWVQWMTAGSGVLHSESPTEEFSKTGGVVEGYQIWVNLPRYKKMKTPKYQDYAPDRVPKVTVGFPGRRNSATAWVNVIAGEAFGVKSVITTESPIALLHFVLQPGAKVVWTIPQEYRENWNTGVYVSAGTVFSKSSGNDSSGADLKSAVVFSNANDAKEVLSVILMGGVPLDEPIARRGPFVMNTEDEIQQCFRDYTAGLFGKIKA</sequence>
<dbReference type="InterPro" id="IPR014710">
    <property type="entry name" value="RmlC-like_jellyroll"/>
</dbReference>
<dbReference type="InterPro" id="IPR008778">
    <property type="entry name" value="Pirin_C_dom"/>
</dbReference>
<accession>A0A1Y2CJ06</accession>
<dbReference type="Proteomes" id="UP000193642">
    <property type="component" value="Unassembled WGS sequence"/>
</dbReference>
<dbReference type="InterPro" id="IPR012093">
    <property type="entry name" value="Pirin"/>
</dbReference>
<dbReference type="EMBL" id="MCGO01000015">
    <property type="protein sequence ID" value="ORY47028.1"/>
    <property type="molecule type" value="Genomic_DNA"/>
</dbReference>
<keyword evidence="2" id="KW-0408">Iron</keyword>
<dbReference type="PANTHER" id="PTHR13903:SF31">
    <property type="entry name" value="CUPIN-DOMAIN CONTAINING PROTEIN"/>
    <property type="match status" value="1"/>
</dbReference>
<dbReference type="CDD" id="cd02247">
    <property type="entry name" value="cupin_pirin_C"/>
    <property type="match status" value="1"/>
</dbReference>
<dbReference type="CDD" id="cd02909">
    <property type="entry name" value="cupin_pirin_N"/>
    <property type="match status" value="1"/>
</dbReference>